<dbReference type="AlphaFoldDB" id="A0A5E8HJW5"/>
<evidence type="ECO:0008006" key="3">
    <source>
        <dbReference type="Google" id="ProtNLM"/>
    </source>
</evidence>
<comment type="caution">
    <text evidence="1">The sequence shown here is derived from an EMBL/GenBank/DDBJ whole genome shotgun (WGS) entry which is preliminary data.</text>
</comment>
<gene>
    <name evidence="1" type="ORF">LEP1GSC202_0571</name>
</gene>
<evidence type="ECO:0000313" key="1">
    <source>
        <dbReference type="EMBL" id="EOQ90116.1"/>
    </source>
</evidence>
<protein>
    <recommendedName>
        <fullName evidence="3">Lipoprotein</fullName>
    </recommendedName>
</protein>
<dbReference type="STRING" id="1249483.LEP1GSC202_0571"/>
<dbReference type="PROSITE" id="PS51257">
    <property type="entry name" value="PROKAR_LIPOPROTEIN"/>
    <property type="match status" value="1"/>
</dbReference>
<dbReference type="RefSeq" id="WP_015676140.1">
    <property type="nucleotide sequence ID" value="NZ_AOGX02000013.1"/>
</dbReference>
<name>A0A5E8HJW5_9LEPT</name>
<reference evidence="1 2" key="1">
    <citation type="submission" date="2013-04" db="EMBL/GenBank/DDBJ databases">
        <authorList>
            <person name="Harkins D.M."/>
            <person name="Durkin A.S."/>
            <person name="Brinkac L.M."/>
            <person name="Haft D.H."/>
            <person name="Selengut J.D."/>
            <person name="Sanka R."/>
            <person name="DePew J."/>
            <person name="Purushe J."/>
            <person name="Hartskeerl R.A."/>
            <person name="Ahmed A."/>
            <person name="van der Linden H."/>
            <person name="Goris M.G.A."/>
            <person name="Vinetz J.M."/>
            <person name="Sutton G.G."/>
            <person name="Nierman W.C."/>
            <person name="Fouts D.E."/>
        </authorList>
    </citation>
    <scope>NUCLEOTIDE SEQUENCE [LARGE SCALE GENOMIC DNA]</scope>
    <source>
        <strain evidence="1 2">Sao Paulo</strain>
    </source>
</reference>
<accession>A0A5E8HJW5</accession>
<dbReference type="EMBL" id="AOGX02000013">
    <property type="protein sequence ID" value="EOQ90116.1"/>
    <property type="molecule type" value="Genomic_DNA"/>
</dbReference>
<evidence type="ECO:0000313" key="2">
    <source>
        <dbReference type="Proteomes" id="UP000013996"/>
    </source>
</evidence>
<sequence length="89" mass="10032">MTLFNRITLCLVFLTMACQLVTPNKEVTSGTLDLRSFTWKTGKAIKLHGEWKFYPHTLGDLPPDVSYTLLPVPALWNEVPLRSGIENGK</sequence>
<dbReference type="Proteomes" id="UP000013996">
    <property type="component" value="Unassembled WGS sequence"/>
</dbReference>
<organism evidence="1 2">
    <name type="scientific">Leptospira yanagawae serovar Saopaulo str. Sao Paulo = ATCC 700523</name>
    <dbReference type="NCBI Taxonomy" id="1249483"/>
    <lineage>
        <taxon>Bacteria</taxon>
        <taxon>Pseudomonadati</taxon>
        <taxon>Spirochaetota</taxon>
        <taxon>Spirochaetia</taxon>
        <taxon>Leptospirales</taxon>
        <taxon>Leptospiraceae</taxon>
        <taxon>Leptospira</taxon>
    </lineage>
</organism>
<proteinExistence type="predicted"/>